<sequence length="364" mass="42793">MVSVSLCMIVRNEEEVLERCLQSVCELVDEIVIVDTGSEDETVNIARNYTDKVYFFEWCDDFSKARNYAFSKATKEYIFFMDADDLLPESEQLKFKHLKETLDPSVDIVSMYTTMAFDPQGNPAFQYRRNRFVKRSRGYKWIGPVHEYLEVYGKTVYSDIGVSHIGSVKSEFAVKSTRNLDIYQKRLERGEIFTPRDLFYYANELREHQKYEESISQYESFLVCEDGWIEDQIKAYEYMSFCYGQLGKQEERLRSLLSCLEITEPRPKTACMIGDCLLEKGKLQAAAFWFKTATEFKRYIEDPSFYEPAYHTWYPHLQLVVCQWGLGNIEESVRHNDLAAQSLPNDPKVLYNKEFFNTLKEKSE</sequence>
<dbReference type="RefSeq" id="WP_132004574.1">
    <property type="nucleotide sequence ID" value="NZ_JABUHM010000015.1"/>
</dbReference>
<dbReference type="EMBL" id="SLVV01000004">
    <property type="protein sequence ID" value="TCN26232.1"/>
    <property type="molecule type" value="Genomic_DNA"/>
</dbReference>
<comment type="caution">
    <text evidence="2">The sequence shown here is derived from an EMBL/GenBank/DDBJ whole genome shotgun (WGS) entry which is preliminary data.</text>
</comment>
<dbReference type="AlphaFoldDB" id="A0A4R2BIG3"/>
<evidence type="ECO:0000313" key="3">
    <source>
        <dbReference type="Proteomes" id="UP000295689"/>
    </source>
</evidence>
<evidence type="ECO:0000259" key="1">
    <source>
        <dbReference type="Pfam" id="PF00535"/>
    </source>
</evidence>
<evidence type="ECO:0000313" key="2">
    <source>
        <dbReference type="EMBL" id="TCN26232.1"/>
    </source>
</evidence>
<dbReference type="Pfam" id="PF00535">
    <property type="entry name" value="Glycos_transf_2"/>
    <property type="match status" value="1"/>
</dbReference>
<dbReference type="InterPro" id="IPR001173">
    <property type="entry name" value="Glyco_trans_2-like"/>
</dbReference>
<dbReference type="Proteomes" id="UP000295689">
    <property type="component" value="Unassembled WGS sequence"/>
</dbReference>
<dbReference type="GO" id="GO:0016740">
    <property type="term" value="F:transferase activity"/>
    <property type="evidence" value="ECO:0007669"/>
    <property type="project" value="UniProtKB-KW"/>
</dbReference>
<dbReference type="Gene3D" id="1.25.40.10">
    <property type="entry name" value="Tetratricopeptide repeat domain"/>
    <property type="match status" value="1"/>
</dbReference>
<dbReference type="Gene3D" id="3.90.550.10">
    <property type="entry name" value="Spore Coat Polysaccharide Biosynthesis Protein SpsA, Chain A"/>
    <property type="match status" value="1"/>
</dbReference>
<feature type="domain" description="Glycosyltransferase 2-like" evidence="1">
    <location>
        <begin position="5"/>
        <end position="109"/>
    </location>
</feature>
<protein>
    <submittedName>
        <fullName evidence="2">Glycosyltransferase involved in cell wall biosynthesis</fullName>
    </submittedName>
</protein>
<dbReference type="PANTHER" id="PTHR43630">
    <property type="entry name" value="POLY-BETA-1,6-N-ACETYL-D-GLUCOSAMINE SYNTHASE"/>
    <property type="match status" value="1"/>
</dbReference>
<reference evidence="2 3" key="1">
    <citation type="journal article" date="2015" name="Stand. Genomic Sci.">
        <title>Genomic Encyclopedia of Bacterial and Archaeal Type Strains, Phase III: the genomes of soil and plant-associated and newly described type strains.</title>
        <authorList>
            <person name="Whitman W.B."/>
            <person name="Woyke T."/>
            <person name="Klenk H.P."/>
            <person name="Zhou Y."/>
            <person name="Lilburn T.G."/>
            <person name="Beck B.J."/>
            <person name="De Vos P."/>
            <person name="Vandamme P."/>
            <person name="Eisen J.A."/>
            <person name="Garrity G."/>
            <person name="Hugenholtz P."/>
            <person name="Kyrpides N.C."/>
        </authorList>
    </citation>
    <scope>NUCLEOTIDE SEQUENCE [LARGE SCALE GENOMIC DNA]</scope>
    <source>
        <strain evidence="2 3">CV53</strain>
    </source>
</reference>
<name>A0A4R2BIG3_9BACI</name>
<gene>
    <name evidence="2" type="ORF">EV146_104342</name>
</gene>
<keyword evidence="2" id="KW-0808">Transferase</keyword>
<accession>A0A4R2BIG3</accession>
<dbReference type="CDD" id="cd02511">
    <property type="entry name" value="Beta4Glucosyltransferase"/>
    <property type="match status" value="1"/>
</dbReference>
<organism evidence="2 3">
    <name type="scientific">Mesobacillus foraminis</name>
    <dbReference type="NCBI Taxonomy" id="279826"/>
    <lineage>
        <taxon>Bacteria</taxon>
        <taxon>Bacillati</taxon>
        <taxon>Bacillota</taxon>
        <taxon>Bacilli</taxon>
        <taxon>Bacillales</taxon>
        <taxon>Bacillaceae</taxon>
        <taxon>Mesobacillus</taxon>
    </lineage>
</organism>
<dbReference type="InterPro" id="IPR011990">
    <property type="entry name" value="TPR-like_helical_dom_sf"/>
</dbReference>
<dbReference type="PANTHER" id="PTHR43630:SF2">
    <property type="entry name" value="GLYCOSYLTRANSFERASE"/>
    <property type="match status" value="1"/>
</dbReference>
<dbReference type="SUPFAM" id="SSF53448">
    <property type="entry name" value="Nucleotide-diphospho-sugar transferases"/>
    <property type="match status" value="1"/>
</dbReference>
<proteinExistence type="predicted"/>
<dbReference type="InterPro" id="IPR029044">
    <property type="entry name" value="Nucleotide-diphossugar_trans"/>
</dbReference>
<keyword evidence="3" id="KW-1185">Reference proteome</keyword>
<dbReference type="SUPFAM" id="SSF48452">
    <property type="entry name" value="TPR-like"/>
    <property type="match status" value="1"/>
</dbReference>